<feature type="repeat" description="TPR" evidence="3">
    <location>
        <begin position="8"/>
        <end position="41"/>
    </location>
</feature>
<proteinExistence type="predicted"/>
<dbReference type="PANTHER" id="PTHR44858:SF1">
    <property type="entry name" value="UDP-N-ACETYLGLUCOSAMINE--PEPTIDE N-ACETYLGLUCOSAMINYLTRANSFERASE SPINDLY-RELATED"/>
    <property type="match status" value="1"/>
</dbReference>
<dbReference type="Proteomes" id="UP000010471">
    <property type="component" value="Chromosome"/>
</dbReference>
<dbReference type="OrthoDB" id="5508521at2"/>
<keyword evidence="5" id="KW-1185">Reference proteome</keyword>
<dbReference type="Pfam" id="PF13181">
    <property type="entry name" value="TPR_8"/>
    <property type="match status" value="2"/>
</dbReference>
<dbReference type="PANTHER" id="PTHR44858">
    <property type="entry name" value="TETRATRICOPEPTIDE REPEAT PROTEIN 6"/>
    <property type="match status" value="1"/>
</dbReference>
<dbReference type="eggNOG" id="COG0457">
    <property type="taxonomic scope" value="Bacteria"/>
</dbReference>
<evidence type="ECO:0000256" key="3">
    <source>
        <dbReference type="PROSITE-ProRule" id="PRU00339"/>
    </source>
</evidence>
<dbReference type="PATRIC" id="fig|1173027.3.peg.726"/>
<dbReference type="InterPro" id="IPR011990">
    <property type="entry name" value="TPR-like_helical_dom_sf"/>
</dbReference>
<sequence length="317" mass="35879">MPTNEISTQGHFEQGNTLASQGDYQGALEEYNQALQLDPNFAYAYRMRSFIRHALGDYQEALEDCNMLFQLNCPLGEADAYYNRSLIRHAVGDYQGALEDCNRALQFLCQWHDTLLENIIQPVADFIADTLIRGLIALGETQEVVEDLDERWHRPCDKPNAYFRRGAIRSCAGDYQGALGDFTETIRLKPNANNYYNRGVTHYQMGNYQEAIADLTQTLQLKPNFVAAYYNRGNAKYDLGDEAGAFQDYNQAQAIAPNSDINSKDEHGYYGRALARSRMGDNLGALEDLNKAATLCSEHRNTALHQRVQEMIRTLSD</sequence>
<dbReference type="GO" id="GO:0009279">
    <property type="term" value="C:cell outer membrane"/>
    <property type="evidence" value="ECO:0007669"/>
    <property type="project" value="TreeGrafter"/>
</dbReference>
<dbReference type="SUPFAM" id="SSF81901">
    <property type="entry name" value="HCP-like"/>
    <property type="match status" value="1"/>
</dbReference>
<dbReference type="STRING" id="1173027.Mic7113_0662"/>
<gene>
    <name evidence="4" type="ORF">Mic7113_0662</name>
</gene>
<dbReference type="GO" id="GO:0046813">
    <property type="term" value="P:receptor-mediated virion attachment to host cell"/>
    <property type="evidence" value="ECO:0007669"/>
    <property type="project" value="TreeGrafter"/>
</dbReference>
<feature type="repeat" description="TPR" evidence="3">
    <location>
        <begin position="192"/>
        <end position="225"/>
    </location>
</feature>
<organism evidence="4 5">
    <name type="scientific">Allocoleopsis franciscana PCC 7113</name>
    <dbReference type="NCBI Taxonomy" id="1173027"/>
    <lineage>
        <taxon>Bacteria</taxon>
        <taxon>Bacillati</taxon>
        <taxon>Cyanobacteriota</taxon>
        <taxon>Cyanophyceae</taxon>
        <taxon>Coleofasciculales</taxon>
        <taxon>Coleofasciculaceae</taxon>
        <taxon>Allocoleopsis</taxon>
        <taxon>Allocoleopsis franciscana</taxon>
    </lineage>
</organism>
<evidence type="ECO:0000313" key="4">
    <source>
        <dbReference type="EMBL" id="AFZ16575.1"/>
    </source>
</evidence>
<reference evidence="4 5" key="1">
    <citation type="submission" date="2012-06" db="EMBL/GenBank/DDBJ databases">
        <title>Finished chromosome of genome of Microcoleus sp. PCC 7113.</title>
        <authorList>
            <consortium name="US DOE Joint Genome Institute"/>
            <person name="Gugger M."/>
            <person name="Coursin T."/>
            <person name="Rippka R."/>
            <person name="Tandeau De Marsac N."/>
            <person name="Huntemann M."/>
            <person name="Wei C.-L."/>
            <person name="Han J."/>
            <person name="Detter J.C."/>
            <person name="Han C."/>
            <person name="Tapia R."/>
            <person name="Chen A."/>
            <person name="Kyrpides N."/>
            <person name="Mavromatis K."/>
            <person name="Markowitz V."/>
            <person name="Szeto E."/>
            <person name="Ivanova N."/>
            <person name="Pagani I."/>
            <person name="Pati A."/>
            <person name="Goodwin L."/>
            <person name="Nordberg H.P."/>
            <person name="Cantor M.N."/>
            <person name="Hua S.X."/>
            <person name="Woyke T."/>
            <person name="Kerfeld C.A."/>
        </authorList>
    </citation>
    <scope>NUCLEOTIDE SEQUENCE [LARGE SCALE GENOMIC DNA]</scope>
    <source>
        <strain evidence="4 5">PCC 7113</strain>
    </source>
</reference>
<dbReference type="PROSITE" id="PS50005">
    <property type="entry name" value="TPR"/>
    <property type="match status" value="3"/>
</dbReference>
<evidence type="ECO:0000256" key="1">
    <source>
        <dbReference type="ARBA" id="ARBA00022737"/>
    </source>
</evidence>
<dbReference type="HOGENOM" id="CLU_003728_11_2_3"/>
<dbReference type="AlphaFoldDB" id="K9W886"/>
<dbReference type="RefSeq" id="WP_015180738.1">
    <property type="nucleotide sequence ID" value="NC_019738.1"/>
</dbReference>
<dbReference type="InterPro" id="IPR019734">
    <property type="entry name" value="TPR_rpt"/>
</dbReference>
<dbReference type="KEGG" id="mic:Mic7113_0662"/>
<dbReference type="PROSITE" id="PS50293">
    <property type="entry name" value="TPR_REGION"/>
    <property type="match status" value="2"/>
</dbReference>
<protein>
    <submittedName>
        <fullName evidence="4">TPR repeat-containing protein</fullName>
    </submittedName>
</protein>
<name>K9W886_9CYAN</name>
<accession>K9W886</accession>
<dbReference type="SMART" id="SM00028">
    <property type="entry name" value="TPR"/>
    <property type="match status" value="7"/>
</dbReference>
<evidence type="ECO:0000256" key="2">
    <source>
        <dbReference type="ARBA" id="ARBA00022803"/>
    </source>
</evidence>
<keyword evidence="2 3" id="KW-0802">TPR repeat</keyword>
<dbReference type="Pfam" id="PF13414">
    <property type="entry name" value="TPR_11"/>
    <property type="match status" value="1"/>
</dbReference>
<feature type="repeat" description="TPR" evidence="3">
    <location>
        <begin position="226"/>
        <end position="259"/>
    </location>
</feature>
<dbReference type="InterPro" id="IPR050498">
    <property type="entry name" value="Ycf3"/>
</dbReference>
<evidence type="ECO:0000313" key="5">
    <source>
        <dbReference type="Proteomes" id="UP000010471"/>
    </source>
</evidence>
<keyword evidence="1" id="KW-0677">Repeat</keyword>
<dbReference type="Gene3D" id="1.25.40.10">
    <property type="entry name" value="Tetratricopeptide repeat domain"/>
    <property type="match status" value="3"/>
</dbReference>
<dbReference type="Pfam" id="PF00515">
    <property type="entry name" value="TPR_1"/>
    <property type="match status" value="1"/>
</dbReference>
<dbReference type="EMBL" id="CP003630">
    <property type="protein sequence ID" value="AFZ16575.1"/>
    <property type="molecule type" value="Genomic_DNA"/>
</dbReference>